<accession>A0AAV9DQM0</accession>
<dbReference type="EMBL" id="JAUJYO010000011">
    <property type="protein sequence ID" value="KAK1303493.1"/>
    <property type="molecule type" value="Genomic_DNA"/>
</dbReference>
<protein>
    <submittedName>
        <fullName evidence="1">Uncharacterized protein</fullName>
    </submittedName>
</protein>
<comment type="caution">
    <text evidence="1">The sequence shown here is derived from an EMBL/GenBank/DDBJ whole genome shotgun (WGS) entry which is preliminary data.</text>
</comment>
<evidence type="ECO:0000313" key="2">
    <source>
        <dbReference type="Proteomes" id="UP001180020"/>
    </source>
</evidence>
<sequence>MQESLSSKEVAMEGVQVVRLLNRYEHKGEEEEKRRRRDEKVENIMLLMCWGPS</sequence>
<keyword evidence="2" id="KW-1185">Reference proteome</keyword>
<reference evidence="1" key="2">
    <citation type="submission" date="2023-06" db="EMBL/GenBank/DDBJ databases">
        <authorList>
            <person name="Ma L."/>
            <person name="Liu K.-W."/>
            <person name="Li Z."/>
            <person name="Hsiao Y.-Y."/>
            <person name="Qi Y."/>
            <person name="Fu T."/>
            <person name="Tang G."/>
            <person name="Zhang D."/>
            <person name="Sun W.-H."/>
            <person name="Liu D.-K."/>
            <person name="Li Y."/>
            <person name="Chen G.-Z."/>
            <person name="Liu X.-D."/>
            <person name="Liao X.-Y."/>
            <person name="Jiang Y.-T."/>
            <person name="Yu X."/>
            <person name="Hao Y."/>
            <person name="Huang J."/>
            <person name="Zhao X.-W."/>
            <person name="Ke S."/>
            <person name="Chen Y.-Y."/>
            <person name="Wu W.-L."/>
            <person name="Hsu J.-L."/>
            <person name="Lin Y.-F."/>
            <person name="Huang M.-D."/>
            <person name="Li C.-Y."/>
            <person name="Huang L."/>
            <person name="Wang Z.-W."/>
            <person name="Zhao X."/>
            <person name="Zhong W.-Y."/>
            <person name="Peng D.-H."/>
            <person name="Ahmad S."/>
            <person name="Lan S."/>
            <person name="Zhang J.-S."/>
            <person name="Tsai W.-C."/>
            <person name="Van De Peer Y."/>
            <person name="Liu Z.-J."/>
        </authorList>
    </citation>
    <scope>NUCLEOTIDE SEQUENCE</scope>
    <source>
        <strain evidence="1">CP</strain>
        <tissue evidence="1">Leaves</tissue>
    </source>
</reference>
<gene>
    <name evidence="1" type="ORF">QJS10_CPB11g01033</name>
</gene>
<organism evidence="1 2">
    <name type="scientific">Acorus calamus</name>
    <name type="common">Sweet flag</name>
    <dbReference type="NCBI Taxonomy" id="4465"/>
    <lineage>
        <taxon>Eukaryota</taxon>
        <taxon>Viridiplantae</taxon>
        <taxon>Streptophyta</taxon>
        <taxon>Embryophyta</taxon>
        <taxon>Tracheophyta</taxon>
        <taxon>Spermatophyta</taxon>
        <taxon>Magnoliopsida</taxon>
        <taxon>Liliopsida</taxon>
        <taxon>Acoraceae</taxon>
        <taxon>Acorus</taxon>
    </lineage>
</organism>
<proteinExistence type="predicted"/>
<name>A0AAV9DQM0_ACOCL</name>
<dbReference type="AlphaFoldDB" id="A0AAV9DQM0"/>
<reference evidence="1" key="1">
    <citation type="journal article" date="2023" name="Nat. Commun.">
        <title>Diploid and tetraploid genomes of Acorus and the evolution of monocots.</title>
        <authorList>
            <person name="Ma L."/>
            <person name="Liu K.W."/>
            <person name="Li Z."/>
            <person name="Hsiao Y.Y."/>
            <person name="Qi Y."/>
            <person name="Fu T."/>
            <person name="Tang G.D."/>
            <person name="Zhang D."/>
            <person name="Sun W.H."/>
            <person name="Liu D.K."/>
            <person name="Li Y."/>
            <person name="Chen G.Z."/>
            <person name="Liu X.D."/>
            <person name="Liao X.Y."/>
            <person name="Jiang Y.T."/>
            <person name="Yu X."/>
            <person name="Hao Y."/>
            <person name="Huang J."/>
            <person name="Zhao X.W."/>
            <person name="Ke S."/>
            <person name="Chen Y.Y."/>
            <person name="Wu W.L."/>
            <person name="Hsu J.L."/>
            <person name="Lin Y.F."/>
            <person name="Huang M.D."/>
            <person name="Li C.Y."/>
            <person name="Huang L."/>
            <person name="Wang Z.W."/>
            <person name="Zhao X."/>
            <person name="Zhong W.Y."/>
            <person name="Peng D.H."/>
            <person name="Ahmad S."/>
            <person name="Lan S."/>
            <person name="Zhang J.S."/>
            <person name="Tsai W.C."/>
            <person name="Van de Peer Y."/>
            <person name="Liu Z.J."/>
        </authorList>
    </citation>
    <scope>NUCLEOTIDE SEQUENCE</scope>
    <source>
        <strain evidence="1">CP</strain>
    </source>
</reference>
<evidence type="ECO:0000313" key="1">
    <source>
        <dbReference type="EMBL" id="KAK1303493.1"/>
    </source>
</evidence>
<dbReference type="Proteomes" id="UP001180020">
    <property type="component" value="Unassembled WGS sequence"/>
</dbReference>